<protein>
    <submittedName>
        <fullName evidence="1">Uncharacterized protein</fullName>
    </submittedName>
</protein>
<sequence>MACIIPLGTLETAFFAGACACAEAGEVLRLSNPALMRSPQLGKSVLIAEPSFGTKGTAKCFFTRYRGARRPGRLGCCPAN</sequence>
<reference evidence="1 2" key="1">
    <citation type="journal article" date="2018" name="Biotechnol. Biofuels">
        <title>Integrative visual omics of the white-rot fungus Polyporus brumalis exposes the biotechnological potential of its oxidative enzymes for delignifying raw plant biomass.</title>
        <authorList>
            <person name="Miyauchi S."/>
            <person name="Rancon A."/>
            <person name="Drula E."/>
            <person name="Hage H."/>
            <person name="Chaduli D."/>
            <person name="Favel A."/>
            <person name="Grisel S."/>
            <person name="Henrissat B."/>
            <person name="Herpoel-Gimbert I."/>
            <person name="Ruiz-Duenas F.J."/>
            <person name="Chevret D."/>
            <person name="Hainaut M."/>
            <person name="Lin J."/>
            <person name="Wang M."/>
            <person name="Pangilinan J."/>
            <person name="Lipzen A."/>
            <person name="Lesage-Meessen L."/>
            <person name="Navarro D."/>
            <person name="Riley R."/>
            <person name="Grigoriev I.V."/>
            <person name="Zhou S."/>
            <person name="Raouche S."/>
            <person name="Rosso M.N."/>
        </authorList>
    </citation>
    <scope>NUCLEOTIDE SEQUENCE [LARGE SCALE GENOMIC DNA]</scope>
    <source>
        <strain evidence="1 2">BRFM 1820</strain>
    </source>
</reference>
<gene>
    <name evidence="1" type="ORF">OH76DRAFT_1398578</name>
</gene>
<evidence type="ECO:0000313" key="1">
    <source>
        <dbReference type="EMBL" id="RDX54258.1"/>
    </source>
</evidence>
<dbReference type="Proteomes" id="UP000256964">
    <property type="component" value="Unassembled WGS sequence"/>
</dbReference>
<dbReference type="AlphaFoldDB" id="A0A371DP30"/>
<name>A0A371DP30_9APHY</name>
<organism evidence="1 2">
    <name type="scientific">Lentinus brumalis</name>
    <dbReference type="NCBI Taxonomy" id="2498619"/>
    <lineage>
        <taxon>Eukaryota</taxon>
        <taxon>Fungi</taxon>
        <taxon>Dikarya</taxon>
        <taxon>Basidiomycota</taxon>
        <taxon>Agaricomycotina</taxon>
        <taxon>Agaricomycetes</taxon>
        <taxon>Polyporales</taxon>
        <taxon>Polyporaceae</taxon>
        <taxon>Lentinus</taxon>
    </lineage>
</organism>
<evidence type="ECO:0000313" key="2">
    <source>
        <dbReference type="Proteomes" id="UP000256964"/>
    </source>
</evidence>
<dbReference type="EMBL" id="KZ857385">
    <property type="protein sequence ID" value="RDX54258.1"/>
    <property type="molecule type" value="Genomic_DNA"/>
</dbReference>
<proteinExistence type="predicted"/>
<accession>A0A371DP30</accession>
<keyword evidence="2" id="KW-1185">Reference proteome</keyword>